<dbReference type="Gene3D" id="1.20.120.160">
    <property type="entry name" value="HPT domain"/>
    <property type="match status" value="1"/>
</dbReference>
<dbReference type="PROSITE" id="PS50894">
    <property type="entry name" value="HPT"/>
    <property type="match status" value="1"/>
</dbReference>
<proteinExistence type="predicted"/>
<dbReference type="Proteomes" id="UP000218890">
    <property type="component" value="Chromosome"/>
</dbReference>
<evidence type="ECO:0000313" key="4">
    <source>
        <dbReference type="EMBL" id="BAU58674.1"/>
    </source>
</evidence>
<evidence type="ECO:0000313" key="5">
    <source>
        <dbReference type="Proteomes" id="UP000218890"/>
    </source>
</evidence>
<dbReference type="OrthoDB" id="6386737at2"/>
<dbReference type="InterPro" id="IPR036641">
    <property type="entry name" value="HPT_dom_sf"/>
</dbReference>
<dbReference type="KEGG" id="hhk:HH1059_19730"/>
<keyword evidence="1" id="KW-0902">Two-component regulatory system</keyword>
<name>A0A0X8XCW7_HALHR</name>
<feature type="modified residue" description="Phosphohistidine" evidence="2">
    <location>
        <position position="55"/>
    </location>
</feature>
<dbReference type="GO" id="GO:0004672">
    <property type="term" value="F:protein kinase activity"/>
    <property type="evidence" value="ECO:0007669"/>
    <property type="project" value="UniProtKB-ARBA"/>
</dbReference>
<evidence type="ECO:0000256" key="1">
    <source>
        <dbReference type="ARBA" id="ARBA00023012"/>
    </source>
</evidence>
<organism evidence="4 5">
    <name type="scientific">Halorhodospira halochloris</name>
    <name type="common">Ectothiorhodospira halochloris</name>
    <dbReference type="NCBI Taxonomy" id="1052"/>
    <lineage>
        <taxon>Bacteria</taxon>
        <taxon>Pseudomonadati</taxon>
        <taxon>Pseudomonadota</taxon>
        <taxon>Gammaproteobacteria</taxon>
        <taxon>Chromatiales</taxon>
        <taxon>Ectothiorhodospiraceae</taxon>
        <taxon>Halorhodospira</taxon>
    </lineage>
</organism>
<protein>
    <recommendedName>
        <fullName evidence="3">HPt domain-containing protein</fullName>
    </recommendedName>
</protein>
<keyword evidence="5" id="KW-1185">Reference proteome</keyword>
<feature type="domain" description="HPt" evidence="3">
    <location>
        <begin position="16"/>
        <end position="110"/>
    </location>
</feature>
<dbReference type="SUPFAM" id="SSF47226">
    <property type="entry name" value="Histidine-containing phosphotransfer domain, HPT domain"/>
    <property type="match status" value="1"/>
</dbReference>
<dbReference type="EMBL" id="AP017372">
    <property type="protein sequence ID" value="BAU58674.1"/>
    <property type="molecule type" value="Genomic_DNA"/>
</dbReference>
<dbReference type="RefSeq" id="WP_096409999.1">
    <property type="nucleotide sequence ID" value="NZ_AP017372.2"/>
</dbReference>
<dbReference type="GO" id="GO:0000160">
    <property type="term" value="P:phosphorelay signal transduction system"/>
    <property type="evidence" value="ECO:0007669"/>
    <property type="project" value="UniProtKB-KW"/>
</dbReference>
<dbReference type="AlphaFoldDB" id="A0A0X8XCW7"/>
<gene>
    <name evidence="4" type="ORF">HH1059_19730</name>
</gene>
<evidence type="ECO:0000256" key="2">
    <source>
        <dbReference type="PROSITE-ProRule" id="PRU00110"/>
    </source>
</evidence>
<accession>A0A0X8XCW7</accession>
<reference evidence="4" key="1">
    <citation type="submission" date="2016-02" db="EMBL/GenBank/DDBJ databases">
        <title>Halorhodospira halochloris DSM-1059 complete genome, version 2.</title>
        <authorList>
            <person name="Tsukatani Y."/>
        </authorList>
    </citation>
    <scope>NUCLEOTIDE SEQUENCE</scope>
    <source>
        <strain evidence="4">DSM 1059</strain>
    </source>
</reference>
<dbReference type="Pfam" id="PF01627">
    <property type="entry name" value="Hpt"/>
    <property type="match status" value="1"/>
</dbReference>
<evidence type="ECO:0000259" key="3">
    <source>
        <dbReference type="PROSITE" id="PS50894"/>
    </source>
</evidence>
<sequence>MEIIDIDSALERLDGDRELCRELLLDFYIDYYEVDRILRDRLRDGATEDARQLLHNLRGAAGNLGMGRLETVAKTLSQQIRLGAVEVSALNNFSEALHRVLSELEHTKRL</sequence>
<keyword evidence="2" id="KW-0597">Phosphoprotein</keyword>
<dbReference type="InterPro" id="IPR008207">
    <property type="entry name" value="Sig_transdc_His_kin_Hpt_dom"/>
</dbReference>